<dbReference type="CDD" id="cd07302">
    <property type="entry name" value="CHD"/>
    <property type="match status" value="1"/>
</dbReference>
<evidence type="ECO:0000313" key="5">
    <source>
        <dbReference type="Proteomes" id="UP000186922"/>
    </source>
</evidence>
<evidence type="ECO:0000256" key="1">
    <source>
        <dbReference type="ARBA" id="ARBA00023239"/>
    </source>
</evidence>
<gene>
    <name evidence="4" type="primary">RvY_06115</name>
    <name evidence="4" type="synonym">RvY_06115.1</name>
    <name evidence="4" type="ORF">RvY_06115-1</name>
</gene>
<evidence type="ECO:0000313" key="4">
    <source>
        <dbReference type="EMBL" id="GAU94320.1"/>
    </source>
</evidence>
<dbReference type="GO" id="GO:0070482">
    <property type="term" value="P:response to oxygen levels"/>
    <property type="evidence" value="ECO:0007669"/>
    <property type="project" value="TreeGrafter"/>
</dbReference>
<feature type="region of interest" description="Disordered" evidence="2">
    <location>
        <begin position="796"/>
        <end position="827"/>
    </location>
</feature>
<protein>
    <recommendedName>
        <fullName evidence="3">Guanylate cyclase domain-containing protein</fullName>
    </recommendedName>
</protein>
<proteinExistence type="predicted"/>
<dbReference type="STRING" id="947166.A0A1D1V0G7"/>
<dbReference type="AlphaFoldDB" id="A0A1D1V0G7"/>
<keyword evidence="5" id="KW-1185">Reference proteome</keyword>
<dbReference type="GO" id="GO:0004383">
    <property type="term" value="F:guanylate cyclase activity"/>
    <property type="evidence" value="ECO:0007669"/>
    <property type="project" value="TreeGrafter"/>
</dbReference>
<dbReference type="PROSITE" id="PS50125">
    <property type="entry name" value="GUANYLATE_CYCLASE_2"/>
    <property type="match status" value="1"/>
</dbReference>
<evidence type="ECO:0000256" key="2">
    <source>
        <dbReference type="SAM" id="MobiDB-lite"/>
    </source>
</evidence>
<reference evidence="4 5" key="1">
    <citation type="journal article" date="2016" name="Nat. Commun.">
        <title>Extremotolerant tardigrade genome and improved radiotolerance of human cultured cells by tardigrade-unique protein.</title>
        <authorList>
            <person name="Hashimoto T."/>
            <person name="Horikawa D.D."/>
            <person name="Saito Y."/>
            <person name="Kuwahara H."/>
            <person name="Kozuka-Hata H."/>
            <person name="Shin-I T."/>
            <person name="Minakuchi Y."/>
            <person name="Ohishi K."/>
            <person name="Motoyama A."/>
            <person name="Aizu T."/>
            <person name="Enomoto A."/>
            <person name="Kondo K."/>
            <person name="Tanaka S."/>
            <person name="Hara Y."/>
            <person name="Koshikawa S."/>
            <person name="Sagara H."/>
            <person name="Miura T."/>
            <person name="Yokobori S."/>
            <person name="Miyagawa K."/>
            <person name="Suzuki Y."/>
            <person name="Kubo T."/>
            <person name="Oyama M."/>
            <person name="Kohara Y."/>
            <person name="Fujiyama A."/>
            <person name="Arakawa K."/>
            <person name="Katayama T."/>
            <person name="Toyoda A."/>
            <person name="Kunieda T."/>
        </authorList>
    </citation>
    <scope>NUCLEOTIDE SEQUENCE [LARGE SCALE GENOMIC DNA]</scope>
    <source>
        <strain evidence="4 5">YOKOZUNA-1</strain>
    </source>
</reference>
<dbReference type="InterPro" id="IPR001054">
    <property type="entry name" value="A/G_cyclase"/>
</dbReference>
<dbReference type="EMBL" id="BDGG01000002">
    <property type="protein sequence ID" value="GAU94320.1"/>
    <property type="molecule type" value="Genomic_DNA"/>
</dbReference>
<feature type="region of interest" description="Disordered" evidence="2">
    <location>
        <begin position="883"/>
        <end position="949"/>
    </location>
</feature>
<feature type="domain" description="Guanylate cyclase" evidence="3">
    <location>
        <begin position="103"/>
        <end position="232"/>
    </location>
</feature>
<dbReference type="InterPro" id="IPR029787">
    <property type="entry name" value="Nucleotide_cyclase"/>
</dbReference>
<sequence length="949" mass="107086">MSIHHLIEHCWTFNPKQRPTFKQVRKILQKVTSFRKPISDLLVIESQLMADKLKRRGQRMEERFETVSKEFHRYSRVLVPYPIWRRIYLARTRPPLTRHEDAVVLRCSLTNFDGLLTAHDPQVAMETLNLMHRVFDEIVEKNGRVYRLHWDGATVVAVGGVPFGLELDPVHSIAQIAFEYMIWAYNSRTPFNQPLKLRFGIHSGAVSAGCLDYSAPHYVLFGDLMKTAYLIETASRPYRILVSEDFNDQLKKLAKVYVRYRVIEASHPVRGYDKRTFWLIGSNYFEQQYLLDDILYGKDELDTQGNDFVPYNTEEGIINDNHASQVEALDGKDIHGTFHPSVLESAAVIRALKKRKAGIMKVPPAHVLNAQILRVSKDGKRYFQGQEKDLDHSYVHHHHDQDENLEDLPPTPADVLVGIYQRTEVREAPEAAEESGPLLQKLRLEDNPLLTSDKTKRRQVDSRIQALRSEPSFLSSIRSEQVSAGSGETSQPVRGRLDVLHTPAFGGLLHTAVDSQKSVAKLEETPIRPYVATSKTDHRRLLTATSGDAVTTTFSAMDSEYILDPEQSNVSFLAAEPDHIKVEPVVEVQKEASVADVVVSLAPSDLSQSRSSFNTQASASSFLSSMTVLSSALPRHGIRSREIEEQPTKLVVPVGGSPVRHVDGKLPNQRDFHQTTEELNVPLPAHRPEVVIGTVERVSDDAIDPLKNASTEAIHVYADPPSMDSNLIGNFAVTPSMMDHISRLKETNSQDFSPIEGTSEDFNERRDRMFQSIRNAEFHQTDSDSFKLMQQRAHQAAQHRNRHETVENANSQPSPDAELLSRRREEPTTLVVHNPLFEETSLRIESNEPEESHTHPQTNLLEHTVLDVVDRPTKEWSMESVELDNKQNATAPVASTQRAVDDALPGGRTAKVTEEALPGKVTARTTPPTTSQSNTDTEQHLKKHNPRFN</sequence>
<dbReference type="Proteomes" id="UP000186922">
    <property type="component" value="Unassembled WGS sequence"/>
</dbReference>
<keyword evidence="1" id="KW-0456">Lyase</keyword>
<dbReference type="Pfam" id="PF00211">
    <property type="entry name" value="Guanylate_cyc"/>
    <property type="match status" value="1"/>
</dbReference>
<feature type="compositionally biased region" description="Polar residues" evidence="2">
    <location>
        <begin position="886"/>
        <end position="898"/>
    </location>
</feature>
<dbReference type="GO" id="GO:0008074">
    <property type="term" value="C:guanylate cyclase complex, soluble"/>
    <property type="evidence" value="ECO:0007669"/>
    <property type="project" value="TreeGrafter"/>
</dbReference>
<feature type="compositionally biased region" description="Polar residues" evidence="2">
    <location>
        <begin position="923"/>
        <end position="936"/>
    </location>
</feature>
<dbReference type="SMART" id="SM00044">
    <property type="entry name" value="CYCc"/>
    <property type="match status" value="1"/>
</dbReference>
<dbReference type="OrthoDB" id="10198672at2759"/>
<dbReference type="Gene3D" id="3.30.70.1230">
    <property type="entry name" value="Nucleotide cyclase"/>
    <property type="match status" value="1"/>
</dbReference>
<dbReference type="GO" id="GO:0019934">
    <property type="term" value="P:cGMP-mediated signaling"/>
    <property type="evidence" value="ECO:0007669"/>
    <property type="project" value="TreeGrafter"/>
</dbReference>
<evidence type="ECO:0000259" key="3">
    <source>
        <dbReference type="PROSITE" id="PS50125"/>
    </source>
</evidence>
<dbReference type="PANTHER" id="PTHR45655:SF13">
    <property type="entry name" value="SOLUBLE GUANYLATE CYCLASE GCY-32-RELATED"/>
    <property type="match status" value="1"/>
</dbReference>
<comment type="caution">
    <text evidence="4">The sequence shown here is derived from an EMBL/GenBank/DDBJ whole genome shotgun (WGS) entry which is preliminary data.</text>
</comment>
<name>A0A1D1V0G7_RAMVA</name>
<dbReference type="PANTHER" id="PTHR45655">
    <property type="entry name" value="GUANYLATE CYCLASE SOLUBLE SUBUNIT BETA-2"/>
    <property type="match status" value="1"/>
</dbReference>
<organism evidence="4 5">
    <name type="scientific">Ramazzottius varieornatus</name>
    <name type="common">Water bear</name>
    <name type="synonym">Tardigrade</name>
    <dbReference type="NCBI Taxonomy" id="947166"/>
    <lineage>
        <taxon>Eukaryota</taxon>
        <taxon>Metazoa</taxon>
        <taxon>Ecdysozoa</taxon>
        <taxon>Tardigrada</taxon>
        <taxon>Eutardigrada</taxon>
        <taxon>Parachela</taxon>
        <taxon>Hypsibioidea</taxon>
        <taxon>Ramazzottiidae</taxon>
        <taxon>Ramazzottius</taxon>
    </lineage>
</organism>
<accession>A0A1D1V0G7</accession>
<dbReference type="SUPFAM" id="SSF55073">
    <property type="entry name" value="Nucleotide cyclase"/>
    <property type="match status" value="1"/>
</dbReference>